<evidence type="ECO:0000256" key="3">
    <source>
        <dbReference type="ARBA" id="ARBA00022852"/>
    </source>
</evidence>
<feature type="domain" description="MACPF" evidence="5">
    <location>
        <begin position="1"/>
        <end position="202"/>
    </location>
</feature>
<keyword evidence="4" id="KW-1015">Disulfide bond</keyword>
<evidence type="ECO:0000256" key="4">
    <source>
        <dbReference type="ARBA" id="ARBA00023157"/>
    </source>
</evidence>
<dbReference type="GO" id="GO:0031640">
    <property type="term" value="P:killing of cells of another organism"/>
    <property type="evidence" value="ECO:0007669"/>
    <property type="project" value="UniProtKB-KW"/>
</dbReference>
<name>A0A914X527_9BILA</name>
<organism evidence="6 7">
    <name type="scientific">Plectus sambesii</name>
    <dbReference type="NCBI Taxonomy" id="2011161"/>
    <lineage>
        <taxon>Eukaryota</taxon>
        <taxon>Metazoa</taxon>
        <taxon>Ecdysozoa</taxon>
        <taxon>Nematoda</taxon>
        <taxon>Chromadorea</taxon>
        <taxon>Plectida</taxon>
        <taxon>Plectina</taxon>
        <taxon>Plectoidea</taxon>
        <taxon>Plectidae</taxon>
        <taxon>Plectus</taxon>
    </lineage>
</organism>
<dbReference type="PANTHER" id="PTHR45742">
    <property type="entry name" value="COMPLEMENT COMPONENT C6"/>
    <property type="match status" value="1"/>
</dbReference>
<keyword evidence="2" id="KW-0964">Secreted</keyword>
<dbReference type="AlphaFoldDB" id="A0A914X527"/>
<sequence>MNGNAVYRLPANLDEFHFAVQTTGDLVVQTFSSRKNFVEERSRQKDVSWDVSGSAAGMYGAWWGEIDASASFTHTDTFDNIYKAMKDESHTLYQVSTEIIVAQFVHNDEALYLDSTFRRALDALPTSYHISAYLDFFTQFGIVYVHSGVLGGRYSNYYVYSHEDETRSDMTVETMKECLKVSVEASFGYGVSFEADFTLSAI</sequence>
<evidence type="ECO:0000256" key="2">
    <source>
        <dbReference type="ARBA" id="ARBA00022525"/>
    </source>
</evidence>
<accession>A0A914X527</accession>
<evidence type="ECO:0000259" key="5">
    <source>
        <dbReference type="PROSITE" id="PS51412"/>
    </source>
</evidence>
<dbReference type="GO" id="GO:0005576">
    <property type="term" value="C:extracellular region"/>
    <property type="evidence" value="ECO:0007669"/>
    <property type="project" value="UniProtKB-SubCell"/>
</dbReference>
<dbReference type="PROSITE" id="PS51412">
    <property type="entry name" value="MACPF_2"/>
    <property type="match status" value="1"/>
</dbReference>
<protein>
    <submittedName>
        <fullName evidence="7">MACPF domain-containing protein</fullName>
    </submittedName>
</protein>
<dbReference type="Pfam" id="PF01823">
    <property type="entry name" value="MACPF"/>
    <property type="match status" value="1"/>
</dbReference>
<evidence type="ECO:0000313" key="7">
    <source>
        <dbReference type="WBParaSite" id="PSAMB.scaffold672size44133.g7832.t1"/>
    </source>
</evidence>
<keyword evidence="6" id="KW-1185">Reference proteome</keyword>
<reference evidence="7" key="1">
    <citation type="submission" date="2022-11" db="UniProtKB">
        <authorList>
            <consortium name="WormBaseParasite"/>
        </authorList>
    </citation>
    <scope>IDENTIFICATION</scope>
</reference>
<dbReference type="WBParaSite" id="PSAMB.scaffold672size44133.g7832.t1">
    <property type="protein sequence ID" value="PSAMB.scaffold672size44133.g7832.t1"/>
    <property type="gene ID" value="PSAMB.scaffold672size44133.g7832"/>
</dbReference>
<keyword evidence="3" id="KW-0204">Cytolysis</keyword>
<dbReference type="Proteomes" id="UP000887566">
    <property type="component" value="Unplaced"/>
</dbReference>
<dbReference type="InterPro" id="IPR020864">
    <property type="entry name" value="MACPF"/>
</dbReference>
<dbReference type="PANTHER" id="PTHR45742:SF8">
    <property type="entry name" value="FLOCCULATION PROTEIN FLO11"/>
    <property type="match status" value="1"/>
</dbReference>
<proteinExistence type="predicted"/>
<evidence type="ECO:0000256" key="1">
    <source>
        <dbReference type="ARBA" id="ARBA00004613"/>
    </source>
</evidence>
<evidence type="ECO:0000313" key="6">
    <source>
        <dbReference type="Proteomes" id="UP000887566"/>
    </source>
</evidence>
<comment type="subcellular location">
    <subcellularLocation>
        <location evidence="1">Secreted</location>
    </subcellularLocation>
</comment>